<dbReference type="STRING" id="3880.A0A072VMZ8"/>
<organism evidence="1 4">
    <name type="scientific">Medicago truncatula</name>
    <name type="common">Barrel medic</name>
    <name type="synonym">Medicago tribuloides</name>
    <dbReference type="NCBI Taxonomy" id="3880"/>
    <lineage>
        <taxon>Eukaryota</taxon>
        <taxon>Viridiplantae</taxon>
        <taxon>Streptophyta</taxon>
        <taxon>Embryophyta</taxon>
        <taxon>Tracheophyta</taxon>
        <taxon>Spermatophyta</taxon>
        <taxon>Magnoliopsida</taxon>
        <taxon>eudicotyledons</taxon>
        <taxon>Gunneridae</taxon>
        <taxon>Pentapetalae</taxon>
        <taxon>rosids</taxon>
        <taxon>fabids</taxon>
        <taxon>Fabales</taxon>
        <taxon>Fabaceae</taxon>
        <taxon>Papilionoideae</taxon>
        <taxon>50 kb inversion clade</taxon>
        <taxon>NPAAA clade</taxon>
        <taxon>Hologalegina</taxon>
        <taxon>IRL clade</taxon>
        <taxon>Trifolieae</taxon>
        <taxon>Medicago</taxon>
    </lineage>
</organism>
<dbReference type="NCBIfam" id="TIGR01615">
    <property type="entry name" value="A_thal_3542"/>
    <property type="match status" value="1"/>
</dbReference>
<dbReference type="Gramene" id="rna4347">
    <property type="protein sequence ID" value="RHN80419.1"/>
    <property type="gene ID" value="gene4347"/>
</dbReference>
<evidence type="ECO:0000313" key="5">
    <source>
        <dbReference type="Proteomes" id="UP000265566"/>
    </source>
</evidence>
<name>A0A072VMZ8_MEDTR</name>
<reference evidence="3" key="3">
    <citation type="submission" date="2015-04" db="UniProtKB">
        <authorList>
            <consortium name="EnsemblPlants"/>
        </authorList>
    </citation>
    <scope>IDENTIFICATION</scope>
    <source>
        <strain evidence="3">cv. Jemalong A17</strain>
    </source>
</reference>
<dbReference type="InterPro" id="IPR006502">
    <property type="entry name" value="PDDEXK-like"/>
</dbReference>
<accession>A0A072VMZ8</accession>
<dbReference type="KEGG" id="mtr:25484473"/>
<dbReference type="PANTHER" id="PTHR31579:SF1">
    <property type="entry name" value="OS03G0796600 PROTEIN"/>
    <property type="match status" value="1"/>
</dbReference>
<evidence type="ECO:0000313" key="2">
    <source>
        <dbReference type="EMBL" id="RHN80419.1"/>
    </source>
</evidence>
<evidence type="ECO:0000313" key="3">
    <source>
        <dbReference type="EnsemblPlants" id="KEH42803"/>
    </source>
</evidence>
<dbReference type="PANTHER" id="PTHR31579">
    <property type="entry name" value="OS03G0796600 PROTEIN"/>
    <property type="match status" value="1"/>
</dbReference>
<reference evidence="1 4" key="1">
    <citation type="journal article" date="2011" name="Nature">
        <title>The Medicago genome provides insight into the evolution of rhizobial symbioses.</title>
        <authorList>
            <person name="Young N.D."/>
            <person name="Debelle F."/>
            <person name="Oldroyd G.E."/>
            <person name="Geurts R."/>
            <person name="Cannon S.B."/>
            <person name="Udvardi M.K."/>
            <person name="Benedito V.A."/>
            <person name="Mayer K.F."/>
            <person name="Gouzy J."/>
            <person name="Schoof H."/>
            <person name="Van de Peer Y."/>
            <person name="Proost S."/>
            <person name="Cook D.R."/>
            <person name="Meyers B.C."/>
            <person name="Spannagl M."/>
            <person name="Cheung F."/>
            <person name="De Mita S."/>
            <person name="Krishnakumar V."/>
            <person name="Gundlach H."/>
            <person name="Zhou S."/>
            <person name="Mudge J."/>
            <person name="Bharti A.K."/>
            <person name="Murray J.D."/>
            <person name="Naoumkina M.A."/>
            <person name="Rosen B."/>
            <person name="Silverstein K.A."/>
            <person name="Tang H."/>
            <person name="Rombauts S."/>
            <person name="Zhao P.X."/>
            <person name="Zhou P."/>
            <person name="Barbe V."/>
            <person name="Bardou P."/>
            <person name="Bechner M."/>
            <person name="Bellec A."/>
            <person name="Berger A."/>
            <person name="Berges H."/>
            <person name="Bidwell S."/>
            <person name="Bisseling T."/>
            <person name="Choisne N."/>
            <person name="Couloux A."/>
            <person name="Denny R."/>
            <person name="Deshpande S."/>
            <person name="Dai X."/>
            <person name="Doyle J.J."/>
            <person name="Dudez A.M."/>
            <person name="Farmer A.D."/>
            <person name="Fouteau S."/>
            <person name="Franken C."/>
            <person name="Gibelin C."/>
            <person name="Gish J."/>
            <person name="Goldstein S."/>
            <person name="Gonzalez A.J."/>
            <person name="Green P.J."/>
            <person name="Hallab A."/>
            <person name="Hartog M."/>
            <person name="Hua A."/>
            <person name="Humphray S.J."/>
            <person name="Jeong D.H."/>
            <person name="Jing Y."/>
            <person name="Jocker A."/>
            <person name="Kenton S.M."/>
            <person name="Kim D.J."/>
            <person name="Klee K."/>
            <person name="Lai H."/>
            <person name="Lang C."/>
            <person name="Lin S."/>
            <person name="Macmil S.L."/>
            <person name="Magdelenat G."/>
            <person name="Matthews L."/>
            <person name="McCorrison J."/>
            <person name="Monaghan E.L."/>
            <person name="Mun J.H."/>
            <person name="Najar F.Z."/>
            <person name="Nicholson C."/>
            <person name="Noirot C."/>
            <person name="O'Bleness M."/>
            <person name="Paule C.R."/>
            <person name="Poulain J."/>
            <person name="Prion F."/>
            <person name="Qin B."/>
            <person name="Qu C."/>
            <person name="Retzel E.F."/>
            <person name="Riddle C."/>
            <person name="Sallet E."/>
            <person name="Samain S."/>
            <person name="Samson N."/>
            <person name="Sanders I."/>
            <person name="Saurat O."/>
            <person name="Scarpelli C."/>
            <person name="Schiex T."/>
            <person name="Segurens B."/>
            <person name="Severin A.J."/>
            <person name="Sherrier D.J."/>
            <person name="Shi R."/>
            <person name="Sims S."/>
            <person name="Singer S.R."/>
            <person name="Sinharoy S."/>
            <person name="Sterck L."/>
            <person name="Viollet A."/>
            <person name="Wang B.B."/>
            <person name="Wang K."/>
            <person name="Wang M."/>
            <person name="Wang X."/>
            <person name="Warfsmann J."/>
            <person name="Weissenbach J."/>
            <person name="White D.D."/>
            <person name="White J.D."/>
            <person name="Wiley G.B."/>
            <person name="Wincker P."/>
            <person name="Xing Y."/>
            <person name="Yang L."/>
            <person name="Yao Z."/>
            <person name="Ying F."/>
            <person name="Zhai J."/>
            <person name="Zhou L."/>
            <person name="Zuber A."/>
            <person name="Denarie J."/>
            <person name="Dixon R.A."/>
            <person name="May G.D."/>
            <person name="Schwartz D.C."/>
            <person name="Rogers J."/>
            <person name="Quetier F."/>
            <person name="Town C.D."/>
            <person name="Roe B.A."/>
        </authorList>
    </citation>
    <scope>NUCLEOTIDE SEQUENCE [LARGE SCALE GENOMIC DNA]</scope>
    <source>
        <strain evidence="1">A17</strain>
        <strain evidence="3 4">cv. Jemalong A17</strain>
    </source>
</reference>
<dbReference type="EMBL" id="CM001217">
    <property type="protein sequence ID" value="KEH42803.1"/>
    <property type="molecule type" value="Genomic_DNA"/>
</dbReference>
<protein>
    <submittedName>
        <fullName evidence="1">DUF506 family protein</fullName>
    </submittedName>
</protein>
<dbReference type="OrthoDB" id="691424at2759"/>
<dbReference type="AlphaFoldDB" id="A0A072VMZ8"/>
<gene>
    <name evidence="3" type="primary">25484473</name>
    <name evidence="1" type="ordered locus">MTR_1g076500</name>
    <name evidence="2" type="ORF">MtrunA17_Chr1g0188091</name>
</gene>
<evidence type="ECO:0000313" key="1">
    <source>
        <dbReference type="EMBL" id="KEH42803.1"/>
    </source>
</evidence>
<proteinExistence type="predicted"/>
<dbReference type="HOGENOM" id="CLU_042726_3_0_1"/>
<sequence>MSPMKIQPIDIDSEKLVVVRNDAVKPVLKSRLKRLFVFDRQFSNASKTSTNFSEKPIVGGEVPLPGDKSDEPFEPSSVALAKMVQSFIEESNEKQNPVSKLTRNRCNCFNGNSNDSSDEELDFFGESIATGSFNDAGDALKSLIPCASVAERNLLADASKIVDKNSKVFKQKNDLRKIVAENLQSLGYDSSICKSKWHKTKSHPAGDYEFIDVFVEGERLIIDIDFRSEFEIARSTGTFKAILQFLPYIFVGKSDRLRQIVAVVSEAAKQSLKKKGMPVPPWRKSEYMLAKWLSTSCTRVNPSPLPTTAVTDSKEDLTDVAAESDCGEWELIFGDKISLQESETVSGGEKSSPTVAMPTWQLPAVKVKSVEKGSKVVTGFSLKP</sequence>
<reference evidence="5" key="4">
    <citation type="journal article" date="2018" name="Nat. Plants">
        <title>Whole-genome landscape of Medicago truncatula symbiotic genes.</title>
        <authorList>
            <person name="Pecrix Y."/>
            <person name="Staton S.E."/>
            <person name="Sallet E."/>
            <person name="Lelandais-Briere C."/>
            <person name="Moreau S."/>
            <person name="Carrere S."/>
            <person name="Blein T."/>
            <person name="Jardinaud M.F."/>
            <person name="Latrasse D."/>
            <person name="Zouine M."/>
            <person name="Zahm M."/>
            <person name="Kreplak J."/>
            <person name="Mayjonade B."/>
            <person name="Satge C."/>
            <person name="Perez M."/>
            <person name="Cauet S."/>
            <person name="Marande W."/>
            <person name="Chantry-Darmon C."/>
            <person name="Lopez-Roques C."/>
            <person name="Bouchez O."/>
            <person name="Berard A."/>
            <person name="Debelle F."/>
            <person name="Munos S."/>
            <person name="Bendahmane A."/>
            <person name="Berges H."/>
            <person name="Niebel A."/>
            <person name="Buitink J."/>
            <person name="Frugier F."/>
            <person name="Benhamed M."/>
            <person name="Crespi M."/>
            <person name="Gouzy J."/>
            <person name="Gamas P."/>
        </authorList>
    </citation>
    <scope>NUCLEOTIDE SEQUENCE [LARGE SCALE GENOMIC DNA]</scope>
    <source>
        <strain evidence="5">cv. Jemalong A17</strain>
    </source>
</reference>
<keyword evidence="4" id="KW-1185">Reference proteome</keyword>
<dbReference type="Pfam" id="PF04720">
    <property type="entry name" value="PDDEXK_6"/>
    <property type="match status" value="1"/>
</dbReference>
<evidence type="ECO:0000313" key="4">
    <source>
        <dbReference type="Proteomes" id="UP000002051"/>
    </source>
</evidence>
<dbReference type="EMBL" id="PSQE01000001">
    <property type="protein sequence ID" value="RHN80419.1"/>
    <property type="molecule type" value="Genomic_DNA"/>
</dbReference>
<dbReference type="Proteomes" id="UP000002051">
    <property type="component" value="Unassembled WGS sequence"/>
</dbReference>
<dbReference type="EnsemblPlants" id="KEH42803">
    <property type="protein sequence ID" value="KEH42803"/>
    <property type="gene ID" value="MTR_1g076500"/>
</dbReference>
<reference evidence="1 4" key="2">
    <citation type="journal article" date="2014" name="BMC Genomics">
        <title>An improved genome release (version Mt4.0) for the model legume Medicago truncatula.</title>
        <authorList>
            <person name="Tang H."/>
            <person name="Krishnakumar V."/>
            <person name="Bidwell S."/>
            <person name="Rosen B."/>
            <person name="Chan A."/>
            <person name="Zhou S."/>
            <person name="Gentzbittel L."/>
            <person name="Childs K.L."/>
            <person name="Yandell M."/>
            <person name="Gundlach H."/>
            <person name="Mayer K.F."/>
            <person name="Schwartz D.C."/>
            <person name="Town C.D."/>
        </authorList>
    </citation>
    <scope>GENOME REANNOTATION</scope>
    <source>
        <strain evidence="1">A17</strain>
        <strain evidence="3 4">cv. Jemalong A17</strain>
    </source>
</reference>
<dbReference type="Proteomes" id="UP000265566">
    <property type="component" value="Chromosome 1"/>
</dbReference>
<reference evidence="2" key="5">
    <citation type="journal article" date="2018" name="Nat. Plants">
        <title>Whole-genome landscape of Medicago truncatula symbiotic genes.</title>
        <authorList>
            <person name="Pecrix Y."/>
            <person name="Gamas P."/>
            <person name="Carrere S."/>
        </authorList>
    </citation>
    <scope>NUCLEOTIDE SEQUENCE</scope>
    <source>
        <tissue evidence="2">Leaves</tissue>
    </source>
</reference>